<feature type="transmembrane region" description="Helical" evidence="1">
    <location>
        <begin position="147"/>
        <end position="166"/>
    </location>
</feature>
<feature type="transmembrane region" description="Helical" evidence="1">
    <location>
        <begin position="30"/>
        <end position="51"/>
    </location>
</feature>
<gene>
    <name evidence="2" type="ORF">GCM10009533_39970</name>
</gene>
<organism evidence="2 3">
    <name type="scientific">Saccharopolyspora erythraea</name>
    <name type="common">Streptomyces erythraeus</name>
    <dbReference type="NCBI Taxonomy" id="1836"/>
    <lineage>
        <taxon>Bacteria</taxon>
        <taxon>Bacillati</taxon>
        <taxon>Actinomycetota</taxon>
        <taxon>Actinomycetes</taxon>
        <taxon>Pseudonocardiales</taxon>
        <taxon>Pseudonocardiaceae</taxon>
        <taxon>Saccharopolyspora</taxon>
    </lineage>
</organism>
<keyword evidence="3" id="KW-1185">Reference proteome</keyword>
<keyword evidence="1" id="KW-1133">Transmembrane helix</keyword>
<dbReference type="EMBL" id="BAAAGS010000027">
    <property type="protein sequence ID" value="GAA0536758.1"/>
    <property type="molecule type" value="Genomic_DNA"/>
</dbReference>
<sequence>MNPVIFGAGYAVLVGLLVVANHPLPVDAAGTATCGALGIGLTATAAVAMSAYRRGTRIPLGLLAAATALATGGEVLAPSDEVVIEGIRLSTGPQWLPALAESWPRLLLCAAAFLAATTWGRTWGVAGAVAAGTAACLLYGTAVPGWVLAWGVVGQACTVALAAFLLARWRLVLPLTAVAIGLVAAGVEERLVDVGTPVAMHLVLWPAYLATALVLALLEGVARRLVARVRRDNAPREEALSVA</sequence>
<dbReference type="RefSeq" id="WP_231849931.1">
    <property type="nucleotide sequence ID" value="NZ_BAAAGS010000027.1"/>
</dbReference>
<evidence type="ECO:0000313" key="3">
    <source>
        <dbReference type="Proteomes" id="UP001500729"/>
    </source>
</evidence>
<evidence type="ECO:0000313" key="2">
    <source>
        <dbReference type="EMBL" id="GAA0536758.1"/>
    </source>
</evidence>
<comment type="caution">
    <text evidence="2">The sequence shown here is derived from an EMBL/GenBank/DDBJ whole genome shotgun (WGS) entry which is preliminary data.</text>
</comment>
<evidence type="ECO:0000256" key="1">
    <source>
        <dbReference type="SAM" id="Phobius"/>
    </source>
</evidence>
<keyword evidence="1" id="KW-0472">Membrane</keyword>
<dbReference type="Proteomes" id="UP001500729">
    <property type="component" value="Unassembled WGS sequence"/>
</dbReference>
<feature type="transmembrane region" description="Helical" evidence="1">
    <location>
        <begin position="199"/>
        <end position="221"/>
    </location>
</feature>
<feature type="transmembrane region" description="Helical" evidence="1">
    <location>
        <begin position="123"/>
        <end position="141"/>
    </location>
</feature>
<keyword evidence="1" id="KW-0812">Transmembrane</keyword>
<accession>A0ABP3N6M8</accession>
<name>A0ABP3N6M8_SACER</name>
<feature type="transmembrane region" description="Helical" evidence="1">
    <location>
        <begin position="171"/>
        <end position="187"/>
    </location>
</feature>
<reference evidence="3" key="1">
    <citation type="journal article" date="2019" name="Int. J. Syst. Evol. Microbiol.">
        <title>The Global Catalogue of Microorganisms (GCM) 10K type strain sequencing project: providing services to taxonomists for standard genome sequencing and annotation.</title>
        <authorList>
            <consortium name="The Broad Institute Genomics Platform"/>
            <consortium name="The Broad Institute Genome Sequencing Center for Infectious Disease"/>
            <person name="Wu L."/>
            <person name="Ma J."/>
        </authorList>
    </citation>
    <scope>NUCLEOTIDE SEQUENCE [LARGE SCALE GENOMIC DNA]</scope>
    <source>
        <strain evidence="3">JCM 10303</strain>
    </source>
</reference>
<protein>
    <submittedName>
        <fullName evidence="2">Uncharacterized protein</fullName>
    </submittedName>
</protein>
<proteinExistence type="predicted"/>